<dbReference type="AlphaFoldDB" id="A0A7D9DDA7"/>
<evidence type="ECO:0000313" key="1">
    <source>
        <dbReference type="EMBL" id="CAB3982191.1"/>
    </source>
</evidence>
<dbReference type="NCBIfam" id="NF040941">
    <property type="entry name" value="GGGWT_bact"/>
    <property type="match status" value="1"/>
</dbReference>
<gene>
    <name evidence="1" type="ORF">PACLA_8A048534</name>
</gene>
<evidence type="ECO:0000313" key="2">
    <source>
        <dbReference type="Proteomes" id="UP001152795"/>
    </source>
</evidence>
<organism evidence="1 2">
    <name type="scientific">Paramuricea clavata</name>
    <name type="common">Red gorgonian</name>
    <name type="synonym">Violescent sea-whip</name>
    <dbReference type="NCBI Taxonomy" id="317549"/>
    <lineage>
        <taxon>Eukaryota</taxon>
        <taxon>Metazoa</taxon>
        <taxon>Cnidaria</taxon>
        <taxon>Anthozoa</taxon>
        <taxon>Octocorallia</taxon>
        <taxon>Malacalcyonacea</taxon>
        <taxon>Plexauridae</taxon>
        <taxon>Paramuricea</taxon>
    </lineage>
</organism>
<dbReference type="Gene3D" id="3.90.215.10">
    <property type="entry name" value="Gamma Fibrinogen, chain A, domain 1"/>
    <property type="match status" value="1"/>
</dbReference>
<protein>
    <submittedName>
        <fullName evidence="1">Uncharacterized protein</fullName>
    </submittedName>
</protein>
<accession>A0A7D9DDA7</accession>
<dbReference type="EMBL" id="CACRXK020000476">
    <property type="protein sequence ID" value="CAB3982191.1"/>
    <property type="molecule type" value="Genomic_DNA"/>
</dbReference>
<comment type="caution">
    <text evidence="1">The sequence shown here is derived from an EMBL/GenBank/DDBJ whole genome shotgun (WGS) entry which is preliminary data.</text>
</comment>
<dbReference type="Proteomes" id="UP001152795">
    <property type="component" value="Unassembled WGS sequence"/>
</dbReference>
<keyword evidence="2" id="KW-1185">Reference proteome</keyword>
<name>A0A7D9DDA7_PARCT</name>
<dbReference type="SUPFAM" id="SSF56496">
    <property type="entry name" value="Fibrinogen C-terminal domain-like"/>
    <property type="match status" value="1"/>
</dbReference>
<sequence>MAVITFTLIVVSFWAVKTTKANSTYVDLALNKDPINPGSCDTQSHGQIKLIKDRLGDERLVVCSENSDSKSSWKFLDGRSTIGEYFDPAYDCSDVVDRVPAAKSGIYWIKNEAVIKVVKAWCDVTTDGGGYLLVAKKDDPVTWTVPSSNETVYPQGNPHWSSIFGDMKMIDIRIQISTTSRFEDTKADWSFRLANKRPLGKLLVRNYGGCTEHNPGIGDISYVKDLLLGKTVNTQFRCSLFSAHLSEEIGWGMMNRCLKMPCPNGFAIIQYGSSVKIKLDDHGSFSYSAYKNASTSGILYSSTSFVGCSDGKCCACYGPRRGTKNYCLKNCTAINGGTVTKNAHTWIWIRSSVPKRAWRKCIEYIKTDSNGIKHTYRINEDTGIEEKGSCAYSEEVRKSGAVLVAPNEMAVKKIHSAPGLLLYRSKDKKLFVHGEKEWNELAMENEVSNF</sequence>
<dbReference type="OrthoDB" id="5971203at2759"/>
<proteinExistence type="predicted"/>
<reference evidence="1" key="1">
    <citation type="submission" date="2020-04" db="EMBL/GenBank/DDBJ databases">
        <authorList>
            <person name="Alioto T."/>
            <person name="Alioto T."/>
            <person name="Gomez Garrido J."/>
        </authorList>
    </citation>
    <scope>NUCLEOTIDE SEQUENCE</scope>
    <source>
        <strain evidence="1">A484AB</strain>
    </source>
</reference>
<dbReference type="InterPro" id="IPR014716">
    <property type="entry name" value="Fibrinogen_a/b/g_C_1"/>
</dbReference>
<dbReference type="InterPro" id="IPR036056">
    <property type="entry name" value="Fibrinogen-like_C"/>
</dbReference>